<dbReference type="RefSeq" id="WP_188368686.1">
    <property type="nucleotide sequence ID" value="NZ_BMFH01000001.1"/>
</dbReference>
<evidence type="ECO:0000259" key="7">
    <source>
        <dbReference type="Pfam" id="PF17827"/>
    </source>
</evidence>
<evidence type="ECO:0000256" key="5">
    <source>
        <dbReference type="ARBA" id="ARBA00048391"/>
    </source>
</evidence>
<dbReference type="PANTHER" id="PTHR18895:SF74">
    <property type="entry name" value="MTRF1L RELEASE FACTOR GLUTAMINE METHYLTRANSFERASE"/>
    <property type="match status" value="1"/>
</dbReference>
<keyword evidence="2 8" id="KW-0489">Methyltransferase</keyword>
<dbReference type="InterPro" id="IPR004556">
    <property type="entry name" value="HemK-like"/>
</dbReference>
<evidence type="ECO:0000313" key="9">
    <source>
        <dbReference type="Proteomes" id="UP000625780"/>
    </source>
</evidence>
<evidence type="ECO:0000313" key="8">
    <source>
        <dbReference type="EMBL" id="GGD37196.1"/>
    </source>
</evidence>
<dbReference type="Pfam" id="PF05175">
    <property type="entry name" value="MTS"/>
    <property type="match status" value="1"/>
</dbReference>
<dbReference type="Pfam" id="PF17827">
    <property type="entry name" value="PrmC_N"/>
    <property type="match status" value="1"/>
</dbReference>
<dbReference type="NCBIfam" id="TIGR00536">
    <property type="entry name" value="hemK_fam"/>
    <property type="match status" value="1"/>
</dbReference>
<evidence type="ECO:0000256" key="3">
    <source>
        <dbReference type="ARBA" id="ARBA00022679"/>
    </source>
</evidence>
<dbReference type="InterPro" id="IPR050320">
    <property type="entry name" value="N5-glutamine_MTase"/>
</dbReference>
<keyword evidence="4" id="KW-0949">S-adenosyl-L-methionine</keyword>
<protein>
    <recommendedName>
        <fullName evidence="1">peptide chain release factor N(5)-glutamine methyltransferase</fullName>
        <ecNumber evidence="1">2.1.1.297</ecNumber>
    </recommendedName>
</protein>
<dbReference type="InterPro" id="IPR040758">
    <property type="entry name" value="PrmC_N"/>
</dbReference>
<dbReference type="Gene3D" id="3.40.50.150">
    <property type="entry name" value="Vaccinia Virus protein VP39"/>
    <property type="match status" value="1"/>
</dbReference>
<keyword evidence="9" id="KW-1185">Reference proteome</keyword>
<dbReference type="CDD" id="cd02440">
    <property type="entry name" value="AdoMet_MTases"/>
    <property type="match status" value="1"/>
</dbReference>
<dbReference type="GO" id="GO:0008168">
    <property type="term" value="F:methyltransferase activity"/>
    <property type="evidence" value="ECO:0007669"/>
    <property type="project" value="UniProtKB-KW"/>
</dbReference>
<dbReference type="PANTHER" id="PTHR18895">
    <property type="entry name" value="HEMK METHYLTRANSFERASE"/>
    <property type="match status" value="1"/>
</dbReference>
<reference evidence="9" key="1">
    <citation type="journal article" date="2019" name="Int. J. Syst. Evol. Microbiol.">
        <title>The Global Catalogue of Microorganisms (GCM) 10K type strain sequencing project: providing services to taxonomists for standard genome sequencing and annotation.</title>
        <authorList>
            <consortium name="The Broad Institute Genomics Platform"/>
            <consortium name="The Broad Institute Genome Sequencing Center for Infectious Disease"/>
            <person name="Wu L."/>
            <person name="Ma J."/>
        </authorList>
    </citation>
    <scope>NUCLEOTIDE SEQUENCE [LARGE SCALE GENOMIC DNA]</scope>
    <source>
        <strain evidence="9">CGMCC 1.12606</strain>
    </source>
</reference>
<feature type="domain" description="Methyltransferase small" evidence="6">
    <location>
        <begin position="115"/>
        <end position="196"/>
    </location>
</feature>
<dbReference type="SUPFAM" id="SSF53335">
    <property type="entry name" value="S-adenosyl-L-methionine-dependent methyltransferases"/>
    <property type="match status" value="1"/>
</dbReference>
<evidence type="ECO:0000256" key="4">
    <source>
        <dbReference type="ARBA" id="ARBA00022691"/>
    </source>
</evidence>
<dbReference type="EMBL" id="BMFH01000001">
    <property type="protein sequence ID" value="GGD37196.1"/>
    <property type="molecule type" value="Genomic_DNA"/>
</dbReference>
<name>A0ABQ1QMU4_9FLAO</name>
<dbReference type="InterPro" id="IPR019874">
    <property type="entry name" value="RF_methyltr_PrmC"/>
</dbReference>
<evidence type="ECO:0000256" key="1">
    <source>
        <dbReference type="ARBA" id="ARBA00012771"/>
    </source>
</evidence>
<dbReference type="InterPro" id="IPR007848">
    <property type="entry name" value="Small_mtfrase_dom"/>
</dbReference>
<comment type="caution">
    <text evidence="8">The sequence shown here is derived from an EMBL/GenBank/DDBJ whole genome shotgun (WGS) entry which is preliminary data.</text>
</comment>
<keyword evidence="3" id="KW-0808">Transferase</keyword>
<dbReference type="GO" id="GO:0032259">
    <property type="term" value="P:methylation"/>
    <property type="evidence" value="ECO:0007669"/>
    <property type="project" value="UniProtKB-KW"/>
</dbReference>
<dbReference type="NCBIfam" id="TIGR03534">
    <property type="entry name" value="RF_mod_PrmC"/>
    <property type="match status" value="1"/>
</dbReference>
<comment type="catalytic activity">
    <reaction evidence="5">
        <text>L-glutaminyl-[peptide chain release factor] + S-adenosyl-L-methionine = N(5)-methyl-L-glutaminyl-[peptide chain release factor] + S-adenosyl-L-homocysteine + H(+)</text>
        <dbReference type="Rhea" id="RHEA:42896"/>
        <dbReference type="Rhea" id="RHEA-COMP:10271"/>
        <dbReference type="Rhea" id="RHEA-COMP:10272"/>
        <dbReference type="ChEBI" id="CHEBI:15378"/>
        <dbReference type="ChEBI" id="CHEBI:30011"/>
        <dbReference type="ChEBI" id="CHEBI:57856"/>
        <dbReference type="ChEBI" id="CHEBI:59789"/>
        <dbReference type="ChEBI" id="CHEBI:61891"/>
        <dbReference type="EC" id="2.1.1.297"/>
    </reaction>
</comment>
<dbReference type="Proteomes" id="UP000625780">
    <property type="component" value="Unassembled WGS sequence"/>
</dbReference>
<accession>A0ABQ1QMU4</accession>
<dbReference type="EC" id="2.1.1.297" evidence="1"/>
<sequence>MLLKEIRHIFHKELDHQYGREEVEHFFHHFVEHYLGQPRFHLAMHPNWIISKEEEGEFFRGLAALRQGQPLHYVLGSKVFMDLNFRLNKHVLIPRPETEELVRLVIANHKEDHPPVRIMDLGTGSGCIAVSLAKYIPQAEVHAIDISGKALRLARENASANGVSVQFSESDMTKMDIEPGFYQIIVSNPPYVLEEEKNQMEPHVKDAEPATALFVPDDRPLLFYEYIAKAGRKGLADGGYLYLEINRRFGQEVKELLSEVGFKDVEVIKDLHGHDRFVKAKQRI</sequence>
<feature type="domain" description="Release factor glutamine methyltransferase N-terminal" evidence="7">
    <location>
        <begin position="30"/>
        <end position="76"/>
    </location>
</feature>
<evidence type="ECO:0000259" key="6">
    <source>
        <dbReference type="Pfam" id="PF05175"/>
    </source>
</evidence>
<organism evidence="8 9">
    <name type="scientific">Muriicola marianensis</name>
    <dbReference type="NCBI Taxonomy" id="1324801"/>
    <lineage>
        <taxon>Bacteria</taxon>
        <taxon>Pseudomonadati</taxon>
        <taxon>Bacteroidota</taxon>
        <taxon>Flavobacteriia</taxon>
        <taxon>Flavobacteriales</taxon>
        <taxon>Flavobacteriaceae</taxon>
        <taxon>Muriicola</taxon>
    </lineage>
</organism>
<dbReference type="InterPro" id="IPR002052">
    <property type="entry name" value="DNA_methylase_N6_adenine_CS"/>
</dbReference>
<evidence type="ECO:0000256" key="2">
    <source>
        <dbReference type="ARBA" id="ARBA00022603"/>
    </source>
</evidence>
<dbReference type="Gene3D" id="1.10.8.10">
    <property type="entry name" value="DNA helicase RuvA subunit, C-terminal domain"/>
    <property type="match status" value="1"/>
</dbReference>
<dbReference type="PROSITE" id="PS00092">
    <property type="entry name" value="N6_MTASE"/>
    <property type="match status" value="1"/>
</dbReference>
<gene>
    <name evidence="8" type="primary">prmC</name>
    <name evidence="8" type="ORF">GCM10011361_00300</name>
</gene>
<dbReference type="InterPro" id="IPR029063">
    <property type="entry name" value="SAM-dependent_MTases_sf"/>
</dbReference>
<proteinExistence type="predicted"/>